<reference evidence="1 2" key="1">
    <citation type="submission" date="2014-04" db="EMBL/GenBank/DDBJ databases">
        <title>Draft genome sequence of Bacillus azotoformans MEV2011, a (co-) denitrifying strain unable to grow in the presence of oxygen.</title>
        <authorList>
            <person name="Nielsen M."/>
            <person name="Schreiber L."/>
            <person name="Finster K."/>
            <person name="Schramm A."/>
        </authorList>
    </citation>
    <scope>NUCLEOTIDE SEQUENCE [LARGE SCALE GENOMIC DNA]</scope>
    <source>
        <strain evidence="1 2">MEV2011</strain>
    </source>
</reference>
<accession>A0A072NHM5</accession>
<dbReference type="Pfam" id="PF02810">
    <property type="entry name" value="SEC-C"/>
    <property type="match status" value="1"/>
</dbReference>
<dbReference type="EMBL" id="JJRY01000017">
    <property type="protein sequence ID" value="KEF37194.1"/>
    <property type="molecule type" value="Genomic_DNA"/>
</dbReference>
<dbReference type="Gene3D" id="3.10.450.50">
    <property type="match status" value="1"/>
</dbReference>
<sequence length="376" mass="42489">MHNIKRNDPCYCGSGKKYKKCCEAKSNNDSMQAILEREVVGVQSEILRDAFTHSEFSTTVQKSMSEFNPPEKMRDSFYFFVGVWALFASKVLSGKTALEQFCDSNIVNLRPKVQEIVGAWVGKTPSVVRVENIDGRNVVVKDIFSKELKNVKIIDELTEVPNQGALLLGYIVPFTNEALIFFTSALSFEEEMAENVEQFLCQKFVSVSEGAGFDTMAFLQDHFLELVDLFMSDRDLDAFELEVAAAVEEHVEEEPDMKNVRSALTAVEKVGEQDQAAAVVNLLEEKVQSEDMPESVIEAGSTLWQTYYHKKQPQIKNEKIYAAALHYLLVDKVFPVYRRTQKATAELYQASIGSVSTRSREMACVLEEELKEMCVK</sequence>
<protein>
    <recommendedName>
        <fullName evidence="3">SEC-C motif-containing protein</fullName>
    </recommendedName>
</protein>
<evidence type="ECO:0000313" key="1">
    <source>
        <dbReference type="EMBL" id="KEF37194.1"/>
    </source>
</evidence>
<comment type="caution">
    <text evidence="1">The sequence shown here is derived from an EMBL/GenBank/DDBJ whole genome shotgun (WGS) entry which is preliminary data.</text>
</comment>
<evidence type="ECO:0008006" key="3">
    <source>
        <dbReference type="Google" id="ProtNLM"/>
    </source>
</evidence>
<dbReference type="PATRIC" id="fig|1348973.3.peg.3488"/>
<organism evidence="1 2">
    <name type="scientific">Schinkia azotoformans MEV2011</name>
    <dbReference type="NCBI Taxonomy" id="1348973"/>
    <lineage>
        <taxon>Bacteria</taxon>
        <taxon>Bacillati</taxon>
        <taxon>Bacillota</taxon>
        <taxon>Bacilli</taxon>
        <taxon>Bacillales</taxon>
        <taxon>Bacillaceae</taxon>
        <taxon>Calidifontibacillus/Schinkia group</taxon>
        <taxon>Schinkia</taxon>
    </lineage>
</organism>
<dbReference type="OrthoDB" id="6399948at2"/>
<dbReference type="SUPFAM" id="SSF103642">
    <property type="entry name" value="Sec-C motif"/>
    <property type="match status" value="1"/>
</dbReference>
<dbReference type="InterPro" id="IPR004027">
    <property type="entry name" value="SEC_C_motif"/>
</dbReference>
<gene>
    <name evidence="1" type="ORF">M670_03616</name>
</gene>
<dbReference type="GeneID" id="89466811"/>
<dbReference type="AlphaFoldDB" id="A0A072NHM5"/>
<dbReference type="Proteomes" id="UP000027936">
    <property type="component" value="Unassembled WGS sequence"/>
</dbReference>
<dbReference type="RefSeq" id="WP_003329906.1">
    <property type="nucleotide sequence ID" value="NZ_JJRY01000017.1"/>
</dbReference>
<name>A0A072NHM5_SCHAZ</name>
<proteinExistence type="predicted"/>
<evidence type="ECO:0000313" key="2">
    <source>
        <dbReference type="Proteomes" id="UP000027936"/>
    </source>
</evidence>